<dbReference type="AlphaFoldDB" id="A0A5R9EAP2"/>
<dbReference type="PANTHER" id="PTHR43027">
    <property type="entry name" value="DOXORUBICIN RESISTANCE ABC TRANSPORTER PERMEASE PROTEIN DRRC-RELATED"/>
    <property type="match status" value="1"/>
</dbReference>
<keyword evidence="9" id="KW-1185">Reference proteome</keyword>
<evidence type="ECO:0000259" key="7">
    <source>
        <dbReference type="Pfam" id="PF01061"/>
    </source>
</evidence>
<proteinExistence type="predicted"/>
<feature type="transmembrane region" description="Helical" evidence="6">
    <location>
        <begin position="171"/>
        <end position="189"/>
    </location>
</feature>
<reference evidence="8 9" key="1">
    <citation type="submission" date="2019-05" db="EMBL/GenBank/DDBJ databases">
        <title>Streptomyces marianii sp. nov., a novel marine actinomycete from southern coast of India.</title>
        <authorList>
            <person name="Iniyan A.M."/>
            <person name="Wink J."/>
            <person name="Ramprasad E."/>
            <person name="Ramana C.V."/>
            <person name="Bunk B."/>
            <person name="Sproer C."/>
            <person name="Joseph F.-J.R.S."/>
            <person name="Vincent S.G.P."/>
        </authorList>
    </citation>
    <scope>NUCLEOTIDE SEQUENCE [LARGE SCALE GENOMIC DNA]</scope>
    <source>
        <strain evidence="8 9">ICN19</strain>
    </source>
</reference>
<organism evidence="8 9">
    <name type="scientific">Streptomyces marianii</name>
    <dbReference type="NCBI Taxonomy" id="1817406"/>
    <lineage>
        <taxon>Bacteria</taxon>
        <taxon>Bacillati</taxon>
        <taxon>Actinomycetota</taxon>
        <taxon>Actinomycetes</taxon>
        <taxon>Kitasatosporales</taxon>
        <taxon>Streptomycetaceae</taxon>
        <taxon>Streptomyces</taxon>
    </lineage>
</organism>
<dbReference type="GO" id="GO:0140359">
    <property type="term" value="F:ABC-type transporter activity"/>
    <property type="evidence" value="ECO:0007669"/>
    <property type="project" value="InterPro"/>
</dbReference>
<evidence type="ECO:0000256" key="5">
    <source>
        <dbReference type="ARBA" id="ARBA00023251"/>
    </source>
</evidence>
<feature type="transmembrane region" description="Helical" evidence="6">
    <location>
        <begin position="25"/>
        <end position="41"/>
    </location>
</feature>
<dbReference type="GO" id="GO:0043190">
    <property type="term" value="C:ATP-binding cassette (ABC) transporter complex"/>
    <property type="evidence" value="ECO:0007669"/>
    <property type="project" value="InterPro"/>
</dbReference>
<feature type="transmembrane region" description="Helical" evidence="6">
    <location>
        <begin position="229"/>
        <end position="247"/>
    </location>
</feature>
<protein>
    <submittedName>
        <fullName evidence="8">ABC transporter permease</fullName>
    </submittedName>
</protein>
<dbReference type="GO" id="GO:0046677">
    <property type="term" value="P:response to antibiotic"/>
    <property type="evidence" value="ECO:0007669"/>
    <property type="project" value="UniProtKB-KW"/>
</dbReference>
<comment type="subcellular location">
    <subcellularLocation>
        <location evidence="1">Membrane</location>
        <topology evidence="1">Multi-pass membrane protein</topology>
    </subcellularLocation>
</comment>
<feature type="domain" description="ABC-2 type transporter transmembrane" evidence="7">
    <location>
        <begin position="11"/>
        <end position="217"/>
    </location>
</feature>
<keyword evidence="2 6" id="KW-0812">Transmembrane</keyword>
<evidence type="ECO:0000256" key="1">
    <source>
        <dbReference type="ARBA" id="ARBA00004141"/>
    </source>
</evidence>
<keyword evidence="4 6" id="KW-0472">Membrane</keyword>
<gene>
    <name evidence="8" type="ORF">FEF34_27925</name>
</gene>
<dbReference type="InterPro" id="IPR052902">
    <property type="entry name" value="ABC-2_transporter"/>
</dbReference>
<evidence type="ECO:0000313" key="9">
    <source>
        <dbReference type="Proteomes" id="UP000305921"/>
    </source>
</evidence>
<dbReference type="Pfam" id="PF01061">
    <property type="entry name" value="ABC2_membrane"/>
    <property type="match status" value="1"/>
</dbReference>
<dbReference type="Proteomes" id="UP000305921">
    <property type="component" value="Unassembled WGS sequence"/>
</dbReference>
<evidence type="ECO:0000256" key="4">
    <source>
        <dbReference type="ARBA" id="ARBA00023136"/>
    </source>
</evidence>
<dbReference type="EMBL" id="VAWE01000001">
    <property type="protein sequence ID" value="TLQ46297.1"/>
    <property type="molecule type" value="Genomic_DNA"/>
</dbReference>
<name>A0A5R9EAP2_9ACTN</name>
<keyword evidence="5" id="KW-0046">Antibiotic resistance</keyword>
<keyword evidence="3 6" id="KW-1133">Transmembrane helix</keyword>
<dbReference type="InterPro" id="IPR013525">
    <property type="entry name" value="ABC2_TM"/>
</dbReference>
<dbReference type="RefSeq" id="WP_138055602.1">
    <property type="nucleotide sequence ID" value="NZ_VAWE01000001.1"/>
</dbReference>
<dbReference type="PANTHER" id="PTHR43027:SF2">
    <property type="entry name" value="TRANSPORT PERMEASE PROTEIN"/>
    <property type="match status" value="1"/>
</dbReference>
<accession>A0A5R9EAP2</accession>
<dbReference type="InterPro" id="IPR000412">
    <property type="entry name" value="ABC_2_transport"/>
</dbReference>
<feature type="transmembrane region" description="Helical" evidence="6">
    <location>
        <begin position="144"/>
        <end position="164"/>
    </location>
</feature>
<evidence type="ECO:0000256" key="6">
    <source>
        <dbReference type="SAM" id="Phobius"/>
    </source>
</evidence>
<feature type="transmembrane region" description="Helical" evidence="6">
    <location>
        <begin position="103"/>
        <end position="132"/>
    </location>
</feature>
<feature type="transmembrane region" description="Helical" evidence="6">
    <location>
        <begin position="61"/>
        <end position="83"/>
    </location>
</feature>
<evidence type="ECO:0000256" key="2">
    <source>
        <dbReference type="ARBA" id="ARBA00022692"/>
    </source>
</evidence>
<evidence type="ECO:0000256" key="3">
    <source>
        <dbReference type="ARBA" id="ARBA00022989"/>
    </source>
</evidence>
<evidence type="ECO:0000313" key="8">
    <source>
        <dbReference type="EMBL" id="TLQ46297.1"/>
    </source>
</evidence>
<dbReference type="PIRSF" id="PIRSF006648">
    <property type="entry name" value="DrrB"/>
    <property type="match status" value="1"/>
</dbReference>
<dbReference type="OrthoDB" id="3217868at2"/>
<comment type="caution">
    <text evidence="8">The sequence shown here is derived from an EMBL/GenBank/DDBJ whole genome shotgun (WGS) entry which is preliminary data.</text>
</comment>
<sequence>MNPLFGLSQFTAMEFRLVLRESSRFYLPLALPLIILVMNGMGDGARNPVAEFQGLSAFDAYIVPLSAVMVVTIIGLMHVPSGIAHYRRMGILRRVSVTPAQPLMILVAQALILLMVTVLGAALALATGFLVFGISSPRNPGGVITAFLLSICAMFSLGLLIAALAASPRTAGAIGLVSFLALMATGGGFSNRNDYPEWLATIASYTPFGAAHEAMVISWSGGSPTMTNYLVLLTVTLIAGTGSAFVFRWE</sequence>